<keyword evidence="5" id="KW-1133">Transmembrane helix</keyword>
<gene>
    <name evidence="6" type="ORF">Syun_005406</name>
</gene>
<protein>
    <recommendedName>
        <fullName evidence="2">Signal peptidase complex catalytic subunit SEC11</fullName>
    </recommendedName>
    <alternativeName>
        <fullName evidence="3">Signal peptidase complex catalytic subunit sec11</fullName>
    </alternativeName>
</protein>
<evidence type="ECO:0000256" key="4">
    <source>
        <dbReference type="ARBA" id="ARBA00045533"/>
    </source>
</evidence>
<keyword evidence="7" id="KW-1185">Reference proteome</keyword>
<dbReference type="CDD" id="cd06462">
    <property type="entry name" value="Peptidase_S24_S26"/>
    <property type="match status" value="1"/>
</dbReference>
<keyword evidence="5" id="KW-0472">Membrane</keyword>
<dbReference type="GO" id="GO:0005787">
    <property type="term" value="C:signal peptidase complex"/>
    <property type="evidence" value="ECO:0007669"/>
    <property type="project" value="TreeGrafter"/>
</dbReference>
<evidence type="ECO:0000313" key="7">
    <source>
        <dbReference type="Proteomes" id="UP001420932"/>
    </source>
</evidence>
<dbReference type="AlphaFoldDB" id="A0AAP0L8U1"/>
<dbReference type="GO" id="GO:0008233">
    <property type="term" value="F:peptidase activity"/>
    <property type="evidence" value="ECO:0007669"/>
    <property type="project" value="InterPro"/>
</dbReference>
<comment type="subcellular location">
    <subcellularLocation>
        <location evidence="1">Endoplasmic reticulum membrane</location>
        <topology evidence="1">Single-pass type II membrane protein</topology>
    </subcellularLocation>
</comment>
<dbReference type="GO" id="GO:0006465">
    <property type="term" value="P:signal peptide processing"/>
    <property type="evidence" value="ECO:0007669"/>
    <property type="project" value="InterPro"/>
</dbReference>
<evidence type="ECO:0000256" key="5">
    <source>
        <dbReference type="SAM" id="Phobius"/>
    </source>
</evidence>
<proteinExistence type="predicted"/>
<name>A0AAP0L8U1_9MAGN</name>
<feature type="transmembrane region" description="Helical" evidence="5">
    <location>
        <begin position="29"/>
        <end position="52"/>
    </location>
</feature>
<reference evidence="6 7" key="1">
    <citation type="submission" date="2024-01" db="EMBL/GenBank/DDBJ databases">
        <title>Genome assemblies of Stephania.</title>
        <authorList>
            <person name="Yang L."/>
        </authorList>
    </citation>
    <scope>NUCLEOTIDE SEQUENCE [LARGE SCALE GENOMIC DNA]</scope>
    <source>
        <strain evidence="6">YNDBR</strain>
        <tissue evidence="6">Leaf</tissue>
    </source>
</reference>
<dbReference type="InterPro" id="IPR001733">
    <property type="entry name" value="Peptidase_S26B"/>
</dbReference>
<dbReference type="PANTHER" id="PTHR10806">
    <property type="entry name" value="SIGNAL PEPTIDASE COMPLEX CATALYTIC SUBUNIT SEC11"/>
    <property type="match status" value="1"/>
</dbReference>
<organism evidence="6 7">
    <name type="scientific">Stephania yunnanensis</name>
    <dbReference type="NCBI Taxonomy" id="152371"/>
    <lineage>
        <taxon>Eukaryota</taxon>
        <taxon>Viridiplantae</taxon>
        <taxon>Streptophyta</taxon>
        <taxon>Embryophyta</taxon>
        <taxon>Tracheophyta</taxon>
        <taxon>Spermatophyta</taxon>
        <taxon>Magnoliopsida</taxon>
        <taxon>Ranunculales</taxon>
        <taxon>Menispermaceae</taxon>
        <taxon>Menispermoideae</taxon>
        <taxon>Cissampelideae</taxon>
        <taxon>Stephania</taxon>
    </lineage>
</organism>
<evidence type="ECO:0000313" key="6">
    <source>
        <dbReference type="EMBL" id="KAK9164504.1"/>
    </source>
</evidence>
<keyword evidence="5" id="KW-0812">Transmembrane</keyword>
<dbReference type="Proteomes" id="UP001420932">
    <property type="component" value="Unassembled WGS sequence"/>
</dbReference>
<comment type="function">
    <text evidence="4">Catalytic component of the signal peptidase complex (SPC) which catalyzes the cleavage of N-terminal signal sequences from nascent proteins as they are translocated into the lumen of the endoplasmic reticulum. Specifically cleaves N-terminal signal peptides that contain a hydrophobic alpha-helix (h-region) shorter than 18-20 amino acids.</text>
</comment>
<evidence type="ECO:0000256" key="1">
    <source>
        <dbReference type="ARBA" id="ARBA00004648"/>
    </source>
</evidence>
<comment type="caution">
    <text evidence="6">The sequence shown here is derived from an EMBL/GenBank/DDBJ whole genome shotgun (WGS) entry which is preliminary data.</text>
</comment>
<sequence>MFSSIWPICPEFIEWIHSARGRRLVFARIVRFGMIATFPFMAWVLLMCITGSESPMLVLLSSSMEPLLKKGYVLVLHRKGDAFRVGEIVSFDIKQPRRF</sequence>
<dbReference type="PANTHER" id="PTHR10806:SF6">
    <property type="entry name" value="SIGNAL PEPTIDASE COMPLEX CATALYTIC SUBUNIT SEC11"/>
    <property type="match status" value="1"/>
</dbReference>
<accession>A0AAP0L8U1</accession>
<evidence type="ECO:0000256" key="3">
    <source>
        <dbReference type="ARBA" id="ARBA00021755"/>
    </source>
</evidence>
<evidence type="ECO:0000256" key="2">
    <source>
        <dbReference type="ARBA" id="ARBA00019685"/>
    </source>
</evidence>
<dbReference type="EMBL" id="JBBNAF010000002">
    <property type="protein sequence ID" value="KAK9164504.1"/>
    <property type="molecule type" value="Genomic_DNA"/>
</dbReference>